<dbReference type="EMBL" id="JACBZM010000001">
    <property type="protein sequence ID" value="NYI44113.1"/>
    <property type="molecule type" value="Genomic_DNA"/>
</dbReference>
<protein>
    <submittedName>
        <fullName evidence="4">DNA-binding response OmpR family regulator</fullName>
    </submittedName>
    <submittedName>
        <fullName evidence="5">Transcriptional regulator</fullName>
    </submittedName>
</protein>
<feature type="DNA-binding region" description="OmpR/PhoB-type" evidence="2">
    <location>
        <begin position="158"/>
        <end position="255"/>
    </location>
</feature>
<dbReference type="InterPro" id="IPR001867">
    <property type="entry name" value="OmpR/PhoB-type_DNA-bd"/>
</dbReference>
<dbReference type="CDD" id="cd00383">
    <property type="entry name" value="trans_reg_C"/>
    <property type="match status" value="1"/>
</dbReference>
<dbReference type="EMBL" id="CP022295">
    <property type="protein sequence ID" value="QSR28067.1"/>
    <property type="molecule type" value="Genomic_DNA"/>
</dbReference>
<dbReference type="AlphaFoldDB" id="A0A7Z0CMI6"/>
<dbReference type="InterPro" id="IPR016032">
    <property type="entry name" value="Sig_transdc_resp-reg_C-effctor"/>
</dbReference>
<reference evidence="4 6" key="2">
    <citation type="submission" date="2020-07" db="EMBL/GenBank/DDBJ databases">
        <title>Sequencing the genomes of 1000 actinobacteria strains.</title>
        <authorList>
            <person name="Klenk H.-P."/>
        </authorList>
    </citation>
    <scope>NUCLEOTIDE SEQUENCE [LARGE SCALE GENOMIC DNA]</scope>
    <source>
        <strain evidence="4 6">DSM 15131</strain>
    </source>
</reference>
<dbReference type="Pfam" id="PF00486">
    <property type="entry name" value="Trans_reg_C"/>
    <property type="match status" value="1"/>
</dbReference>
<organism evidence="4 6">
    <name type="scientific">Nocardioides aromaticivorans</name>
    <dbReference type="NCBI Taxonomy" id="200618"/>
    <lineage>
        <taxon>Bacteria</taxon>
        <taxon>Bacillati</taxon>
        <taxon>Actinomycetota</taxon>
        <taxon>Actinomycetes</taxon>
        <taxon>Propionibacteriales</taxon>
        <taxon>Nocardioidaceae</taxon>
        <taxon>Nocardioides</taxon>
    </lineage>
</organism>
<dbReference type="InterPro" id="IPR036388">
    <property type="entry name" value="WH-like_DNA-bd_sf"/>
</dbReference>
<dbReference type="SUPFAM" id="SSF46894">
    <property type="entry name" value="C-terminal effector domain of the bipartite response regulators"/>
    <property type="match status" value="1"/>
</dbReference>
<evidence type="ECO:0000313" key="6">
    <source>
        <dbReference type="Proteomes" id="UP000562045"/>
    </source>
</evidence>
<accession>A0A7Z0CMI6</accession>
<feature type="domain" description="OmpR/PhoB-type" evidence="3">
    <location>
        <begin position="158"/>
        <end position="255"/>
    </location>
</feature>
<evidence type="ECO:0000313" key="4">
    <source>
        <dbReference type="EMBL" id="NYI44113.1"/>
    </source>
</evidence>
<evidence type="ECO:0000256" key="1">
    <source>
        <dbReference type="ARBA" id="ARBA00023125"/>
    </source>
</evidence>
<gene>
    <name evidence="4" type="ORF">BJ993_001193</name>
    <name evidence="5" type="ORF">CFH99_20805</name>
</gene>
<dbReference type="GO" id="GO:0006355">
    <property type="term" value="P:regulation of DNA-templated transcription"/>
    <property type="evidence" value="ECO:0007669"/>
    <property type="project" value="InterPro"/>
</dbReference>
<dbReference type="Proteomes" id="UP000662818">
    <property type="component" value="Chromosome"/>
</dbReference>
<evidence type="ECO:0000313" key="5">
    <source>
        <dbReference type="EMBL" id="QSR28067.1"/>
    </source>
</evidence>
<dbReference type="SMART" id="SM00862">
    <property type="entry name" value="Trans_reg_C"/>
    <property type="match status" value="1"/>
</dbReference>
<dbReference type="Gene3D" id="1.10.10.10">
    <property type="entry name" value="Winged helix-like DNA-binding domain superfamily/Winged helix DNA-binding domain"/>
    <property type="match status" value="1"/>
</dbReference>
<proteinExistence type="predicted"/>
<dbReference type="PROSITE" id="PS51755">
    <property type="entry name" value="OMPR_PHOB"/>
    <property type="match status" value="1"/>
</dbReference>
<reference evidence="5 7" key="1">
    <citation type="submission" date="2017-06" db="EMBL/GenBank/DDBJ databases">
        <title>Complete Genome Sequence of the Soil Carbazole-Degrading Bacterium Nocardioides aromaticivorans IC177.</title>
        <authorList>
            <person name="Vejarano F."/>
            <person name="Suzuki-Minakuchi C."/>
            <person name="Ohtsubo Y."/>
            <person name="Tsuda M."/>
            <person name="Okada K."/>
            <person name="Nojiri H."/>
        </authorList>
    </citation>
    <scope>NUCLEOTIDE SEQUENCE [LARGE SCALE GENOMIC DNA]</scope>
    <source>
        <strain evidence="5 7">IC177</strain>
    </source>
</reference>
<keyword evidence="7" id="KW-1185">Reference proteome</keyword>
<evidence type="ECO:0000259" key="3">
    <source>
        <dbReference type="PROSITE" id="PS51755"/>
    </source>
</evidence>
<keyword evidence="1 2" id="KW-0238">DNA-binding</keyword>
<dbReference type="RefSeq" id="WP_051932968.1">
    <property type="nucleotide sequence ID" value="NZ_CP022295.1"/>
</dbReference>
<evidence type="ECO:0000256" key="2">
    <source>
        <dbReference type="PROSITE-ProRule" id="PRU01091"/>
    </source>
</evidence>
<evidence type="ECO:0000313" key="7">
    <source>
        <dbReference type="Proteomes" id="UP000662818"/>
    </source>
</evidence>
<dbReference type="GO" id="GO:0000160">
    <property type="term" value="P:phosphorelay signal transduction system"/>
    <property type="evidence" value="ECO:0007669"/>
    <property type="project" value="InterPro"/>
</dbReference>
<dbReference type="GO" id="GO:0003677">
    <property type="term" value="F:DNA binding"/>
    <property type="evidence" value="ECO:0007669"/>
    <property type="project" value="UniProtKB-UniRule"/>
</dbReference>
<name>A0A7Z0CMI6_9ACTN</name>
<sequence length="258" mass="27601">MGKRDGRTDARRQSVRAYLHRWAETTGAQLLVVDPAVDEGTLAEGMAGHGVHVTWVASTLDGLVEFGRTDPHAVVVAPEAPGIPAEEFVGLIRRHGSPYVIAGTEDLSELADPAAAARRGSGVGSLMLAGASAVALRPYAAQSLWELMSHGPRSVSEHARVEVGPIELDASAFTVRVNGQRIADLPLKEFELLRELMLHSPGIVTDDELGDALWGTHGRRPGGNTIAMHVTRLRARLGPVAVVRRIRGRGYSLTIDPD</sequence>
<dbReference type="Proteomes" id="UP000562045">
    <property type="component" value="Unassembled WGS sequence"/>
</dbReference>